<dbReference type="InterPro" id="IPR027417">
    <property type="entry name" value="P-loop_NTPase"/>
</dbReference>
<dbReference type="SUPFAM" id="SSF50447">
    <property type="entry name" value="Translation proteins"/>
    <property type="match status" value="1"/>
</dbReference>
<feature type="domain" description="Tr-type G" evidence="7">
    <location>
        <begin position="198"/>
        <end position="437"/>
    </location>
</feature>
<dbReference type="PANTHER" id="PTHR43721">
    <property type="entry name" value="ELONGATION FACTOR TU-RELATED"/>
    <property type="match status" value="1"/>
</dbReference>
<dbReference type="CDD" id="cd04165">
    <property type="entry name" value="GTPBP1_like"/>
    <property type="match status" value="1"/>
</dbReference>
<dbReference type="SUPFAM" id="SSF50465">
    <property type="entry name" value="EF-Tu/eEF-1alpha/eIF2-gamma C-terminal domain"/>
    <property type="match status" value="1"/>
</dbReference>
<dbReference type="CDD" id="cd03708">
    <property type="entry name" value="GTPBP_III"/>
    <property type="match status" value="1"/>
</dbReference>
<dbReference type="Proteomes" id="UP000814176">
    <property type="component" value="Unassembled WGS sequence"/>
</dbReference>
<dbReference type="SUPFAM" id="SSF52540">
    <property type="entry name" value="P-loop containing nucleoside triphosphate hydrolases"/>
    <property type="match status" value="1"/>
</dbReference>
<evidence type="ECO:0000256" key="1">
    <source>
        <dbReference type="ARBA" id="ARBA00007249"/>
    </source>
</evidence>
<evidence type="ECO:0000256" key="4">
    <source>
        <dbReference type="ARBA" id="ARBA00022917"/>
    </source>
</evidence>
<evidence type="ECO:0000256" key="5">
    <source>
        <dbReference type="ARBA" id="ARBA00023134"/>
    </source>
</evidence>
<sequence>MTTKTSLRTFQSEIEKIRHREVVRQRDQTAAERAKEKESKKTPVRSGAAELSTSAPTQGGAIDPQVREPAGLSDAGAGLSDVDEQIQSLLLSASSADHDKARDIIASILTRRKGEYILRIGAHPPHSKLFSKTPGSLEGSDAWHGTARTVEELDALQREVQEIVTDIGGVTTVLFDTRTERPRATLLLRLPPADVSVTPEVRCAVVGNVDSGKSTTLGVLTRGALDDGRGRARVSLFRHKHEIESGRTSSVGMEILGFGPSGAPILPSTAHLNDAEVIRREKLGWEEISAKAAKIVSFIDLAGHERYLKTTLYGLTSGAPSCVILIVGGNAGLIGMSKEHLAIALALSVPVVVCITKIDMTPPNVLTKTIEQVTKIMQSPGCRKTTVFVQSAETAVELSQVFAAERLCPVFQLSNVTGAGLDYLRTFLNLLPASESDTEKFAADQPLEYSVTEIWSVPYVGTVVDGILNSGTIKNGDSVLIGPDANGNYQSTVVKSIQRKRAPVTSAEAGQCVSLALKRVRKSAIRKGMVLVHKSETPPRAVRRFEGQVLILYHNTTLQKNYQAMLHCGAIRQTVRIVNMDHPQGILRTGDRATVTFEFISHPEFIKEGMKLLFREGKTKGLGVITRLL</sequence>
<name>A0ABQ8K5X7_9APHY</name>
<feature type="compositionally biased region" description="Basic and acidic residues" evidence="6">
    <location>
        <begin position="13"/>
        <end position="41"/>
    </location>
</feature>
<accession>A0ABQ8K5X7</accession>
<comment type="similarity">
    <text evidence="1">Belongs to the TRAFAC class translation factor GTPase superfamily. Classic translation factor GTPase family. EF-Tu/EF-1A subfamily.</text>
</comment>
<dbReference type="Gene3D" id="3.40.50.300">
    <property type="entry name" value="P-loop containing nucleotide triphosphate hydrolases"/>
    <property type="match status" value="1"/>
</dbReference>
<dbReference type="Pfam" id="PF00009">
    <property type="entry name" value="GTP_EFTU"/>
    <property type="match status" value="1"/>
</dbReference>
<comment type="caution">
    <text evidence="8">The sequence shown here is derived from an EMBL/GenBank/DDBJ whole genome shotgun (WGS) entry which is preliminary data.</text>
</comment>
<protein>
    <submittedName>
        <fullName evidence="8">P-loop containing nucleoside triphosphate hydrolase protein</fullName>
    </submittedName>
</protein>
<evidence type="ECO:0000256" key="6">
    <source>
        <dbReference type="SAM" id="MobiDB-lite"/>
    </source>
</evidence>
<feature type="compositionally biased region" description="Polar residues" evidence="6">
    <location>
        <begin position="1"/>
        <end position="12"/>
    </location>
</feature>
<dbReference type="InterPro" id="IPR004161">
    <property type="entry name" value="EFTu-like_2"/>
</dbReference>
<dbReference type="EMBL" id="JADCUA010000022">
    <property type="protein sequence ID" value="KAH9832206.1"/>
    <property type="molecule type" value="Genomic_DNA"/>
</dbReference>
<dbReference type="InterPro" id="IPR009001">
    <property type="entry name" value="Transl_elong_EF1A/Init_IF2_C"/>
</dbReference>
<evidence type="ECO:0000313" key="9">
    <source>
        <dbReference type="Proteomes" id="UP000814176"/>
    </source>
</evidence>
<dbReference type="InterPro" id="IPR000795">
    <property type="entry name" value="T_Tr_GTP-bd_dom"/>
</dbReference>
<dbReference type="InterPro" id="IPR050055">
    <property type="entry name" value="EF-Tu_GTPase"/>
</dbReference>
<keyword evidence="5" id="KW-0342">GTP-binding</keyword>
<keyword evidence="9" id="KW-1185">Reference proteome</keyword>
<dbReference type="InterPro" id="IPR004160">
    <property type="entry name" value="Transl_elong_EFTu/EF1A_C"/>
</dbReference>
<evidence type="ECO:0000313" key="8">
    <source>
        <dbReference type="EMBL" id="KAH9832206.1"/>
    </source>
</evidence>
<dbReference type="Pfam" id="PF03144">
    <property type="entry name" value="GTP_EFTU_D2"/>
    <property type="match status" value="1"/>
</dbReference>
<keyword evidence="2" id="KW-0547">Nucleotide-binding</keyword>
<keyword evidence="4" id="KW-0648">Protein biosynthesis</keyword>
<feature type="region of interest" description="Disordered" evidence="6">
    <location>
        <begin position="1"/>
        <end position="78"/>
    </location>
</feature>
<dbReference type="Pfam" id="PF03143">
    <property type="entry name" value="GTP_EFTU_D3"/>
    <property type="match status" value="1"/>
</dbReference>
<dbReference type="RefSeq" id="XP_047775225.1">
    <property type="nucleotide sequence ID" value="XM_047928467.1"/>
</dbReference>
<organism evidence="8 9">
    <name type="scientific">Rhodofomes roseus</name>
    <dbReference type="NCBI Taxonomy" id="34475"/>
    <lineage>
        <taxon>Eukaryota</taxon>
        <taxon>Fungi</taxon>
        <taxon>Dikarya</taxon>
        <taxon>Basidiomycota</taxon>
        <taxon>Agaricomycotina</taxon>
        <taxon>Agaricomycetes</taxon>
        <taxon>Polyporales</taxon>
        <taxon>Rhodofomes</taxon>
    </lineage>
</organism>
<dbReference type="PANTHER" id="PTHR43721:SF9">
    <property type="entry name" value="GTP-BINDING PROTEIN 1"/>
    <property type="match status" value="1"/>
</dbReference>
<reference evidence="8 9" key="1">
    <citation type="journal article" date="2021" name="Environ. Microbiol.">
        <title>Gene family expansions and transcriptome signatures uncover fungal adaptations to wood decay.</title>
        <authorList>
            <person name="Hage H."/>
            <person name="Miyauchi S."/>
            <person name="Viragh M."/>
            <person name="Drula E."/>
            <person name="Min B."/>
            <person name="Chaduli D."/>
            <person name="Navarro D."/>
            <person name="Favel A."/>
            <person name="Norest M."/>
            <person name="Lesage-Meessen L."/>
            <person name="Balint B."/>
            <person name="Merenyi Z."/>
            <person name="de Eugenio L."/>
            <person name="Morin E."/>
            <person name="Martinez A.T."/>
            <person name="Baldrian P."/>
            <person name="Stursova M."/>
            <person name="Martinez M.J."/>
            <person name="Novotny C."/>
            <person name="Magnuson J.K."/>
            <person name="Spatafora J.W."/>
            <person name="Maurice S."/>
            <person name="Pangilinan J."/>
            <person name="Andreopoulos W."/>
            <person name="LaButti K."/>
            <person name="Hundley H."/>
            <person name="Na H."/>
            <person name="Kuo A."/>
            <person name="Barry K."/>
            <person name="Lipzen A."/>
            <person name="Henrissat B."/>
            <person name="Riley R."/>
            <person name="Ahrendt S."/>
            <person name="Nagy L.G."/>
            <person name="Grigoriev I.V."/>
            <person name="Martin F."/>
            <person name="Rosso M.N."/>
        </authorList>
    </citation>
    <scope>NUCLEOTIDE SEQUENCE [LARGE SCALE GENOMIC DNA]</scope>
    <source>
        <strain evidence="8 9">CIRM-BRFM 1785</strain>
    </source>
</reference>
<dbReference type="Gene3D" id="2.40.30.10">
    <property type="entry name" value="Translation factors"/>
    <property type="match status" value="2"/>
</dbReference>
<dbReference type="InterPro" id="IPR009000">
    <property type="entry name" value="Transl_B-barrel_sf"/>
</dbReference>
<evidence type="ECO:0000256" key="2">
    <source>
        <dbReference type="ARBA" id="ARBA00022741"/>
    </source>
</evidence>
<keyword evidence="8" id="KW-0378">Hydrolase</keyword>
<dbReference type="PROSITE" id="PS51722">
    <property type="entry name" value="G_TR_2"/>
    <property type="match status" value="1"/>
</dbReference>
<dbReference type="InterPro" id="IPR035531">
    <property type="entry name" value="GTPBP1-like"/>
</dbReference>
<dbReference type="GO" id="GO:0016787">
    <property type="term" value="F:hydrolase activity"/>
    <property type="evidence" value="ECO:0007669"/>
    <property type="project" value="UniProtKB-KW"/>
</dbReference>
<proteinExistence type="inferred from homology"/>
<dbReference type="GeneID" id="72009199"/>
<evidence type="ECO:0000256" key="3">
    <source>
        <dbReference type="ARBA" id="ARBA00022768"/>
    </source>
</evidence>
<gene>
    <name evidence="8" type="ORF">C8Q71DRAFT_880001</name>
</gene>
<keyword evidence="3" id="KW-0251">Elongation factor</keyword>
<evidence type="ECO:0000259" key="7">
    <source>
        <dbReference type="PROSITE" id="PS51722"/>
    </source>
</evidence>
<dbReference type="CDD" id="cd03694">
    <property type="entry name" value="GTPBP_II"/>
    <property type="match status" value="1"/>
</dbReference>